<dbReference type="Pfam" id="PF00239">
    <property type="entry name" value="Resolvase"/>
    <property type="match status" value="1"/>
</dbReference>
<keyword evidence="6" id="KW-1185">Reference proteome</keyword>
<dbReference type="PANTHER" id="PTHR30461:SF2">
    <property type="entry name" value="SERINE RECOMBINASE PINE-RELATED"/>
    <property type="match status" value="1"/>
</dbReference>
<dbReference type="GO" id="GO:0003677">
    <property type="term" value="F:DNA binding"/>
    <property type="evidence" value="ECO:0007669"/>
    <property type="project" value="UniProtKB-KW"/>
</dbReference>
<evidence type="ECO:0000313" key="5">
    <source>
        <dbReference type="EMBL" id="SNY57206.1"/>
    </source>
</evidence>
<dbReference type="InterPro" id="IPR025827">
    <property type="entry name" value="Zn_ribbon_recom_dom"/>
</dbReference>
<accession>A0A285JCU5</accession>
<dbReference type="AlphaFoldDB" id="A0A285JCU5"/>
<proteinExistence type="predicted"/>
<dbReference type="Gene3D" id="3.40.50.1390">
    <property type="entry name" value="Resolvase, N-terminal catalytic domain"/>
    <property type="match status" value="1"/>
</dbReference>
<name>A0A285JCU5_9ACTN</name>
<dbReference type="Pfam" id="PF13408">
    <property type="entry name" value="Zn_ribbon_recom"/>
    <property type="match status" value="1"/>
</dbReference>
<protein>
    <submittedName>
        <fullName evidence="5">Site-specific DNA recombinase</fullName>
    </submittedName>
</protein>
<dbReference type="OrthoDB" id="4500247at2"/>
<dbReference type="Pfam" id="PF07508">
    <property type="entry name" value="Recombinase"/>
    <property type="match status" value="1"/>
</dbReference>
<dbReference type="Proteomes" id="UP000219612">
    <property type="component" value="Unassembled WGS sequence"/>
</dbReference>
<gene>
    <name evidence="5" type="ORF">SAMN05421748_11876</name>
</gene>
<dbReference type="GO" id="GO:0000150">
    <property type="term" value="F:DNA strand exchange activity"/>
    <property type="evidence" value="ECO:0007669"/>
    <property type="project" value="InterPro"/>
</dbReference>
<dbReference type="PROSITE" id="PS51737">
    <property type="entry name" value="RECOMBINASE_DNA_BIND"/>
    <property type="match status" value="1"/>
</dbReference>
<evidence type="ECO:0000259" key="4">
    <source>
        <dbReference type="PROSITE" id="PS51737"/>
    </source>
</evidence>
<dbReference type="InterPro" id="IPR050639">
    <property type="entry name" value="SSR_resolvase"/>
</dbReference>
<evidence type="ECO:0000256" key="2">
    <source>
        <dbReference type="ARBA" id="ARBA00023172"/>
    </source>
</evidence>
<feature type="coiled-coil region" evidence="3">
    <location>
        <begin position="374"/>
        <end position="401"/>
    </location>
</feature>
<dbReference type="SUPFAM" id="SSF53041">
    <property type="entry name" value="Resolvase-like"/>
    <property type="match status" value="1"/>
</dbReference>
<sequence length="496" mass="55621">MRSRIWGDELGERMAVGYVRVSDVCGRGDGLLSPELQRYAIEQYAARHRITVVEWVIELDASGRAFQNRRIDAIVDGVSAGRWSCVLLWKWSRWGRNLRDSLVYLDRIETAGGVVRSVTEDLDQRSGFGRFTRDELLSIAELQSDLIADGWKEVHEQRRRAGLPHTSGPRWGYEYRDSRYVIDSAAAGHLLDAYTCYIEGVSHRALALRWNDAGLRTAVGNLWSGQSLARMMDTGFAAGLIRERPDPAIAAGTRRGSTASVCWRPGAHEPIIGLDLWRRYLERRRARPAAGGRVTAVVHPLSGLLRCGFDGCGARMVTTYAGRNKTHSWVCPRARDQRTHAFNSVSNRRAMTDVRAWAAIQQSHQDRNGALAVYRAAANDLEELDTQIERLRQERYRLTDVYTDGDITRTEFRAIKDEIGAAIQHLGQRAVAILEQQPAAGDNLDQALVRLNADWDQLLPAEHRDALAAVLHHVLVMPGKIQPADKWAQPTIDPAP</sequence>
<dbReference type="CDD" id="cd00338">
    <property type="entry name" value="Ser_Recombinase"/>
    <property type="match status" value="1"/>
</dbReference>
<keyword evidence="3" id="KW-0175">Coiled coil</keyword>
<organism evidence="5 6">
    <name type="scientific">Paractinoplanes atraurantiacus</name>
    <dbReference type="NCBI Taxonomy" id="1036182"/>
    <lineage>
        <taxon>Bacteria</taxon>
        <taxon>Bacillati</taxon>
        <taxon>Actinomycetota</taxon>
        <taxon>Actinomycetes</taxon>
        <taxon>Micromonosporales</taxon>
        <taxon>Micromonosporaceae</taxon>
        <taxon>Paractinoplanes</taxon>
    </lineage>
</organism>
<evidence type="ECO:0000256" key="3">
    <source>
        <dbReference type="SAM" id="Coils"/>
    </source>
</evidence>
<reference evidence="5 6" key="1">
    <citation type="submission" date="2017-09" db="EMBL/GenBank/DDBJ databases">
        <authorList>
            <person name="Ehlers B."/>
            <person name="Leendertz F.H."/>
        </authorList>
    </citation>
    <scope>NUCLEOTIDE SEQUENCE [LARGE SCALE GENOMIC DNA]</scope>
    <source>
        <strain evidence="5 6">CGMCC 4.6857</strain>
    </source>
</reference>
<evidence type="ECO:0000313" key="6">
    <source>
        <dbReference type="Proteomes" id="UP000219612"/>
    </source>
</evidence>
<keyword evidence="1" id="KW-0238">DNA-binding</keyword>
<dbReference type="EMBL" id="OBDY01000018">
    <property type="protein sequence ID" value="SNY57206.1"/>
    <property type="molecule type" value="Genomic_DNA"/>
</dbReference>
<dbReference type="PANTHER" id="PTHR30461">
    <property type="entry name" value="DNA-INVERTASE FROM LAMBDOID PROPHAGE"/>
    <property type="match status" value="1"/>
</dbReference>
<dbReference type="SMART" id="SM00857">
    <property type="entry name" value="Resolvase"/>
    <property type="match status" value="1"/>
</dbReference>
<dbReference type="InterPro" id="IPR036162">
    <property type="entry name" value="Resolvase-like_N_sf"/>
</dbReference>
<feature type="domain" description="Recombinase" evidence="4">
    <location>
        <begin position="170"/>
        <end position="290"/>
    </location>
</feature>
<dbReference type="InterPro" id="IPR038109">
    <property type="entry name" value="DNA_bind_recomb_sf"/>
</dbReference>
<keyword evidence="2" id="KW-0233">DNA recombination</keyword>
<dbReference type="InterPro" id="IPR011109">
    <property type="entry name" value="DNA_bind_recombinase_dom"/>
</dbReference>
<dbReference type="Gene3D" id="3.90.1750.20">
    <property type="entry name" value="Putative Large Serine Recombinase, Chain B, Domain 2"/>
    <property type="match status" value="1"/>
</dbReference>
<dbReference type="InterPro" id="IPR006119">
    <property type="entry name" value="Resolv_N"/>
</dbReference>
<evidence type="ECO:0000256" key="1">
    <source>
        <dbReference type="ARBA" id="ARBA00023125"/>
    </source>
</evidence>